<dbReference type="EMBL" id="UZAM01007736">
    <property type="protein sequence ID" value="VDP01101.1"/>
    <property type="molecule type" value="Genomic_DNA"/>
</dbReference>
<keyword evidence="1" id="KW-0479">Metal-binding</keyword>
<feature type="region of interest" description="Disordered" evidence="2">
    <location>
        <begin position="351"/>
        <end position="372"/>
    </location>
</feature>
<dbReference type="Proteomes" id="UP000270296">
    <property type="component" value="Unassembled WGS sequence"/>
</dbReference>
<dbReference type="AlphaFoldDB" id="A0A183IIH8"/>
<dbReference type="PANTHER" id="PTHR35385:SF2">
    <property type="entry name" value="PROTEIN B, PUTATIVE-RELATED"/>
    <property type="match status" value="1"/>
</dbReference>
<feature type="domain" description="SWIM-type" evidence="3">
    <location>
        <begin position="226"/>
        <end position="257"/>
    </location>
</feature>
<evidence type="ECO:0000313" key="5">
    <source>
        <dbReference type="Proteomes" id="UP000270296"/>
    </source>
</evidence>
<name>A0A183IIH8_9BILA</name>
<keyword evidence="1" id="KW-0863">Zinc-finger</keyword>
<dbReference type="OrthoDB" id="6436300at2759"/>
<evidence type="ECO:0000256" key="2">
    <source>
        <dbReference type="SAM" id="MobiDB-lite"/>
    </source>
</evidence>
<dbReference type="InterPro" id="IPR007527">
    <property type="entry name" value="Znf_SWIM"/>
</dbReference>
<reference evidence="4 5" key="2">
    <citation type="submission" date="2018-11" db="EMBL/GenBank/DDBJ databases">
        <authorList>
            <consortium name="Pathogen Informatics"/>
        </authorList>
    </citation>
    <scope>NUCLEOTIDE SEQUENCE [LARGE SCALE GENOMIC DNA]</scope>
</reference>
<evidence type="ECO:0000256" key="1">
    <source>
        <dbReference type="PROSITE-ProRule" id="PRU00325"/>
    </source>
</evidence>
<dbReference type="GO" id="GO:0008270">
    <property type="term" value="F:zinc ion binding"/>
    <property type="evidence" value="ECO:0007669"/>
    <property type="project" value="UniProtKB-KW"/>
</dbReference>
<dbReference type="PROSITE" id="PS50966">
    <property type="entry name" value="ZF_SWIM"/>
    <property type="match status" value="1"/>
</dbReference>
<evidence type="ECO:0000313" key="6">
    <source>
        <dbReference type="WBParaSite" id="SBAD_0000358201-mRNA-1"/>
    </source>
</evidence>
<dbReference type="WBParaSite" id="SBAD_0000358201-mRNA-1">
    <property type="protein sequence ID" value="SBAD_0000358201-mRNA-1"/>
    <property type="gene ID" value="SBAD_0000358201"/>
</dbReference>
<proteinExistence type="predicted"/>
<evidence type="ECO:0000259" key="3">
    <source>
        <dbReference type="PROSITE" id="PS50966"/>
    </source>
</evidence>
<sequence>MKRLFEISDEKFRQGPAEIITENSKGFRNVLSKLWPKSALRLCQLEMQVMAQQWLKKEENKIAEEHRQELLEILCGLMQCRTISEAEDTYLEIRNSRSLRATYGNFLRYLTGLWKRREEYCLAWRSPKVRGHTSINSGAVIKALKEKVLRGRRCYNVVHLLDRITSRLEKYLQKRLVQFLSNPFPHTLQNSFLRKIAYLKSADVIQSVDAVTFKVPGGIDPEAPLYTVRMDVGSCECPDGSHGNLCKHQFAVWQLRGVPPSRAQAIITGEDRDWFHQIATGNEKDLPPPVPLTHIQCNIPTKPKFVNAWRHKVRFRNIDGAVQTLTLTPVQQRTPAAPTFSLQLASVIAEDGTDGVPPSKRAKLQMENISNP</sequence>
<reference evidence="6" key="1">
    <citation type="submission" date="2016-06" db="UniProtKB">
        <authorList>
            <consortium name="WormBaseParasite"/>
        </authorList>
    </citation>
    <scope>IDENTIFICATION</scope>
</reference>
<keyword evidence="1" id="KW-0862">Zinc</keyword>
<organism evidence="6">
    <name type="scientific">Soboliphyme baturini</name>
    <dbReference type="NCBI Taxonomy" id="241478"/>
    <lineage>
        <taxon>Eukaryota</taxon>
        <taxon>Metazoa</taxon>
        <taxon>Ecdysozoa</taxon>
        <taxon>Nematoda</taxon>
        <taxon>Enoplea</taxon>
        <taxon>Dorylaimia</taxon>
        <taxon>Dioctophymatida</taxon>
        <taxon>Dioctophymatoidea</taxon>
        <taxon>Soboliphymatidae</taxon>
        <taxon>Soboliphyme</taxon>
    </lineage>
</organism>
<accession>A0A183IIH8</accession>
<protein>
    <submittedName>
        <fullName evidence="6">SWIM-type domain-containing protein</fullName>
    </submittedName>
</protein>
<dbReference type="PANTHER" id="PTHR35385">
    <property type="entry name" value="PROTEIN B, PUTATIVE-RELATED-RELATED"/>
    <property type="match status" value="1"/>
</dbReference>
<gene>
    <name evidence="4" type="ORF">SBAD_LOCUS3423</name>
</gene>
<evidence type="ECO:0000313" key="4">
    <source>
        <dbReference type="EMBL" id="VDP01101.1"/>
    </source>
</evidence>
<keyword evidence="5" id="KW-1185">Reference proteome</keyword>